<evidence type="ECO:0000256" key="1">
    <source>
        <dbReference type="SAM" id="MobiDB-lite"/>
    </source>
</evidence>
<protein>
    <submittedName>
        <fullName evidence="2">Heterodimeric efflux ABC transporter, permease/ATP-binding subunit 1</fullName>
    </submittedName>
</protein>
<evidence type="ECO:0000313" key="2">
    <source>
        <dbReference type="EMBL" id="CAA9280051.1"/>
    </source>
</evidence>
<proteinExistence type="predicted"/>
<feature type="compositionally biased region" description="Basic and acidic residues" evidence="1">
    <location>
        <begin position="65"/>
        <end position="78"/>
    </location>
</feature>
<dbReference type="GO" id="GO:0005524">
    <property type="term" value="F:ATP binding"/>
    <property type="evidence" value="ECO:0007669"/>
    <property type="project" value="UniProtKB-KW"/>
</dbReference>
<feature type="non-terminal residue" evidence="2">
    <location>
        <position position="1"/>
    </location>
</feature>
<gene>
    <name evidence="2" type="ORF">AVDCRST_MAG26-3306</name>
</gene>
<feature type="region of interest" description="Disordered" evidence="1">
    <location>
        <begin position="1"/>
        <end position="121"/>
    </location>
</feature>
<feature type="compositionally biased region" description="Low complexity" evidence="1">
    <location>
        <begin position="44"/>
        <end position="63"/>
    </location>
</feature>
<dbReference type="EMBL" id="CADCTK010000769">
    <property type="protein sequence ID" value="CAA9280051.1"/>
    <property type="molecule type" value="Genomic_DNA"/>
</dbReference>
<reference evidence="2" key="1">
    <citation type="submission" date="2020-02" db="EMBL/GenBank/DDBJ databases">
        <authorList>
            <person name="Meier V. D."/>
        </authorList>
    </citation>
    <scope>NUCLEOTIDE SEQUENCE</scope>
    <source>
        <strain evidence="2">AVDCRST_MAG26</strain>
    </source>
</reference>
<sequence>AGGIGHAAGRGRLRPVRGRGAAARIRACAAQEPRPGGAGRGVFAARPGNRAAAGARGRAAPPGSDGHHYRPPARDGLPRRRHHDSGGRRGRGVRAARAAGRQSPVALFCSAPYGAGGDTGM</sequence>
<feature type="non-terminal residue" evidence="2">
    <location>
        <position position="121"/>
    </location>
</feature>
<feature type="compositionally biased region" description="Low complexity" evidence="1">
    <location>
        <begin position="18"/>
        <end position="30"/>
    </location>
</feature>
<feature type="compositionally biased region" description="Basic residues" evidence="1">
    <location>
        <begin position="79"/>
        <end position="94"/>
    </location>
</feature>
<keyword evidence="2" id="KW-0547">Nucleotide-binding</keyword>
<dbReference type="AlphaFoldDB" id="A0A6J4JIB0"/>
<keyword evidence="2" id="KW-0067">ATP-binding</keyword>
<accession>A0A6J4JIB0</accession>
<name>A0A6J4JIB0_9CHLR</name>
<organism evidence="2">
    <name type="scientific">uncultured Chloroflexia bacterium</name>
    <dbReference type="NCBI Taxonomy" id="1672391"/>
    <lineage>
        <taxon>Bacteria</taxon>
        <taxon>Bacillati</taxon>
        <taxon>Chloroflexota</taxon>
        <taxon>Chloroflexia</taxon>
        <taxon>environmental samples</taxon>
    </lineage>
</organism>